<proteinExistence type="predicted"/>
<gene>
    <name evidence="2" type="ordered locus">Ndas_2058</name>
</gene>
<dbReference type="HOGENOM" id="CLU_2410295_0_0_11"/>
<feature type="region of interest" description="Disordered" evidence="1">
    <location>
        <begin position="67"/>
        <end position="92"/>
    </location>
</feature>
<dbReference type="EMBL" id="CP002040">
    <property type="protein sequence ID" value="ADH67484.1"/>
    <property type="molecule type" value="Genomic_DNA"/>
</dbReference>
<keyword evidence="3" id="KW-1185">Reference proteome</keyword>
<dbReference type="AlphaFoldDB" id="D7B7B2"/>
<name>D7B7B2_NOCDD</name>
<organism evidence="2 3">
    <name type="scientific">Nocardiopsis dassonvillei (strain ATCC 23218 / DSM 43111 / CIP 107115 / JCM 7437 / KCTC 9190 / NBRC 14626 / NCTC 10488 / NRRL B-5397 / IMRU 509)</name>
    <name type="common">Actinomadura dassonvillei</name>
    <dbReference type="NCBI Taxonomy" id="446468"/>
    <lineage>
        <taxon>Bacteria</taxon>
        <taxon>Bacillati</taxon>
        <taxon>Actinomycetota</taxon>
        <taxon>Actinomycetes</taxon>
        <taxon>Streptosporangiales</taxon>
        <taxon>Nocardiopsidaceae</taxon>
        <taxon>Nocardiopsis</taxon>
    </lineage>
</organism>
<accession>D7B7B2</accession>
<dbReference type="Proteomes" id="UP000002219">
    <property type="component" value="Chromosome 1"/>
</dbReference>
<dbReference type="STRING" id="446468.Ndas_2058"/>
<protein>
    <submittedName>
        <fullName evidence="2">GrpE protein</fullName>
    </submittedName>
</protein>
<evidence type="ECO:0000313" key="3">
    <source>
        <dbReference type="Proteomes" id="UP000002219"/>
    </source>
</evidence>
<reference evidence="2 3" key="1">
    <citation type="journal article" date="2010" name="Stand. Genomic Sci.">
        <title>Complete genome sequence of Nocardiopsis dassonvillei type strain (IMRU 509).</title>
        <authorList>
            <person name="Sun H."/>
            <person name="Lapidus A."/>
            <person name="Nolan M."/>
            <person name="Lucas S."/>
            <person name="Del Rio T.G."/>
            <person name="Tice H."/>
            <person name="Cheng J.F."/>
            <person name="Tapia R."/>
            <person name="Han C."/>
            <person name="Goodwin L."/>
            <person name="Pitluck S."/>
            <person name="Pagani I."/>
            <person name="Ivanova N."/>
            <person name="Mavromatis K."/>
            <person name="Mikhailova N."/>
            <person name="Pati A."/>
            <person name="Chen A."/>
            <person name="Palaniappan K."/>
            <person name="Land M."/>
            <person name="Hauser L."/>
            <person name="Chang Y.J."/>
            <person name="Jeffries C.D."/>
            <person name="Djao O.D."/>
            <person name="Rohde M."/>
            <person name="Sikorski J."/>
            <person name="Goker M."/>
            <person name="Woyke T."/>
            <person name="Bristow J."/>
            <person name="Eisen J.A."/>
            <person name="Markowitz V."/>
            <person name="Hugenholtz P."/>
            <person name="Kyrpides N.C."/>
            <person name="Klenk H.P."/>
        </authorList>
    </citation>
    <scope>NUCLEOTIDE SEQUENCE [LARGE SCALE GENOMIC DNA]</scope>
    <source>
        <strain evidence="3">ATCC 23218 / DSM 43111 / CIP 107115 / JCM 7437 / KCTC 9190 / NBRC 14626 / NCTC 10488 / NRRL B-5397 / IMRU 509</strain>
    </source>
</reference>
<sequence length="92" mass="9884">MPVRANAACIAERIQHPETPERRAVSGLVGGLPEGELSESAALAALLEAGRTAVAQEVLAQEYAAMAQEDTREDREARAAMRGRVSRRQQAD</sequence>
<evidence type="ECO:0000313" key="2">
    <source>
        <dbReference type="EMBL" id="ADH67484.1"/>
    </source>
</evidence>
<evidence type="ECO:0000256" key="1">
    <source>
        <dbReference type="SAM" id="MobiDB-lite"/>
    </source>
</evidence>
<dbReference type="OrthoDB" id="9913491at2"/>
<dbReference type="KEGG" id="nda:Ndas_2058"/>
<feature type="compositionally biased region" description="Basic and acidic residues" evidence="1">
    <location>
        <begin position="69"/>
        <end position="79"/>
    </location>
</feature>